<dbReference type="GeneID" id="76150917"/>
<sequence length="907" mass="103757">MTDTSNGTELSDQFQSTSDNVDEMFDKLSVSEIQRLSSQYSTIIATTKSELHNLVSEKYRDLIKIAEDIGDLKSISSTIEESLHGISYKPSTFVSPYKDKYVKFDSILRDQNAARARESSRSVIVRSIIQKRLAKLANKTTPGGSSPLLHTSNFIPFVKELYTIETVFKDVLSEKRDLQLQMHYIKQQLIDYFEYEISVYNSPISPFSSNDKFNPRLRFLERDFTTEKFVDDISFLEDDFDQFQGDDNDDNDKVQEKREQFDKLDTFKNTNYYRNVSPMCIYLVCYTVIAKDITSAEDVKHKLIDLRTSYLSKLLSASGENNHSINYRSVLLYLENTCNYLKSYLGETSGSDYFQILQDVSKPWSLVDLVGHKGWIEDILVDFGTTVSIKEEEFKVEEGDFDKVMEFLKLVSSTLQSSSPTFDDLFTTIAKYYNFILSLKRLKDVTRLAGSQSQLVQLVSSSTLVDDLSKDLESLIKEINEEHMAKLMSEKGLLGLVRDILDSSVSQLDTHTVFDTSIVNLMDYNVGEYMKVVLNNSNRAKQNSLDTTHQLKLWLNECYRLEKIIDFDRDASELMRGKRQNYDYLPQLYHNLHNDDIKWGDFTADCLKERFQALYTTINESFKHEVSNFSSVLLNLSSNEDEVSKLIYLTGLLTRLRDDIELNTTENDTKQLISAIDSNVDEIVQKVVSQVLNDQLQALQSLVVTKEATMEGFDIPTRPTLQFASRMHEIAQVFLTQATKMEVDNINLFSNSSSTSQAFIKMKNAWFEMQIESFVSRVGSNDSGKVNQKISTFNPDGESKNKEEKNEPENNTDSEQPKTEPDQNHENTMNETESANTNARASTLQIAANIAFLQLFHKPNVDAKGIKHIIDSVNKTEPYSENTLEIISSGVSSFYRSRQNVYLPLSL</sequence>
<feature type="compositionally biased region" description="Basic and acidic residues" evidence="1">
    <location>
        <begin position="797"/>
        <end position="808"/>
    </location>
</feature>
<gene>
    <name evidence="2" type="ORF">KGF57_002858</name>
</gene>
<reference evidence="2 3" key="1">
    <citation type="journal article" date="2022" name="DNA Res.">
        <title>Genome analysis of five recently described species of the CUG-Ser clade uncovers Candida theae as a new hybrid lineage with pathogenic potential in the Candida parapsilosis species complex.</title>
        <authorList>
            <person name="Mixao V."/>
            <person name="Del Olmo V."/>
            <person name="Hegedusova E."/>
            <person name="Saus E."/>
            <person name="Pryszcz L."/>
            <person name="Cillingova A."/>
            <person name="Nosek J."/>
            <person name="Gabaldon T."/>
        </authorList>
    </citation>
    <scope>NUCLEOTIDE SEQUENCE [LARGE SCALE GENOMIC DNA]</scope>
    <source>
        <strain evidence="2 3">CBS 12239</strain>
    </source>
</reference>
<protein>
    <submittedName>
        <fullName evidence="2">Uncharacterized protein</fullName>
    </submittedName>
</protein>
<dbReference type="Proteomes" id="UP001204833">
    <property type="component" value="Unassembled WGS sequence"/>
</dbReference>
<name>A0AAD5FYH7_9ASCO</name>
<organism evidence="2 3">
    <name type="scientific">Candida theae</name>
    <dbReference type="NCBI Taxonomy" id="1198502"/>
    <lineage>
        <taxon>Eukaryota</taxon>
        <taxon>Fungi</taxon>
        <taxon>Dikarya</taxon>
        <taxon>Ascomycota</taxon>
        <taxon>Saccharomycotina</taxon>
        <taxon>Pichiomycetes</taxon>
        <taxon>Debaryomycetaceae</taxon>
        <taxon>Candida/Lodderomyces clade</taxon>
        <taxon>Candida</taxon>
    </lineage>
</organism>
<dbReference type="EMBL" id="JAIHNG010000119">
    <property type="protein sequence ID" value="KAI5958050.1"/>
    <property type="molecule type" value="Genomic_DNA"/>
</dbReference>
<feature type="compositionally biased region" description="Polar residues" evidence="1">
    <location>
        <begin position="780"/>
        <end position="794"/>
    </location>
</feature>
<feature type="region of interest" description="Disordered" evidence="1">
    <location>
        <begin position="780"/>
        <end position="839"/>
    </location>
</feature>
<feature type="compositionally biased region" description="Polar residues" evidence="1">
    <location>
        <begin position="826"/>
        <end position="839"/>
    </location>
</feature>
<dbReference type="RefSeq" id="XP_051608685.1">
    <property type="nucleotide sequence ID" value="XM_051752216.1"/>
</dbReference>
<evidence type="ECO:0000313" key="3">
    <source>
        <dbReference type="Proteomes" id="UP001204833"/>
    </source>
</evidence>
<proteinExistence type="predicted"/>
<evidence type="ECO:0000313" key="2">
    <source>
        <dbReference type="EMBL" id="KAI5958050.1"/>
    </source>
</evidence>
<evidence type="ECO:0000256" key="1">
    <source>
        <dbReference type="SAM" id="MobiDB-lite"/>
    </source>
</evidence>
<dbReference type="Pfam" id="PF08700">
    <property type="entry name" value="VPS51_Exo84_N"/>
    <property type="match status" value="1"/>
</dbReference>
<keyword evidence="3" id="KW-1185">Reference proteome</keyword>
<comment type="caution">
    <text evidence="2">The sequence shown here is derived from an EMBL/GenBank/DDBJ whole genome shotgun (WGS) entry which is preliminary data.</text>
</comment>
<dbReference type="AlphaFoldDB" id="A0AAD5FYH7"/>
<accession>A0AAD5FYH7</accession>
<feature type="compositionally biased region" description="Basic and acidic residues" evidence="1">
    <location>
        <begin position="815"/>
        <end position="825"/>
    </location>
</feature>